<evidence type="ECO:0000256" key="5">
    <source>
        <dbReference type="ARBA" id="ARBA00023242"/>
    </source>
</evidence>
<dbReference type="HOGENOM" id="CLU_550443_0_0_1"/>
<accession>B5Y5N8</accession>
<keyword evidence="4" id="KW-0804">Transcription</keyword>
<comment type="subcellular location">
    <subcellularLocation>
        <location evidence="1">Nucleus</location>
    </subcellularLocation>
</comment>
<dbReference type="EMBL" id="CP001142">
    <property type="protein sequence ID" value="ACI65690.1"/>
    <property type="molecule type" value="Genomic_DNA"/>
</dbReference>
<dbReference type="GO" id="GO:0003700">
    <property type="term" value="F:DNA-binding transcription factor activity"/>
    <property type="evidence" value="ECO:0007669"/>
    <property type="project" value="InterPro"/>
</dbReference>
<protein>
    <submittedName>
        <fullName evidence="9">Heat shock factor, DNA-binding</fullName>
    </submittedName>
</protein>
<reference evidence="9 10" key="1">
    <citation type="journal article" date="2008" name="Nature">
        <title>The Phaeodactylum genome reveals the evolutionary history of diatom genomes.</title>
        <authorList>
            <person name="Bowler C."/>
            <person name="Allen A.E."/>
            <person name="Badger J.H."/>
            <person name="Grimwood J."/>
            <person name="Jabbari K."/>
            <person name="Kuo A."/>
            <person name="Maheswari U."/>
            <person name="Martens C."/>
            <person name="Maumus F."/>
            <person name="Otillar R.P."/>
            <person name="Rayko E."/>
            <person name="Salamov A."/>
            <person name="Vandepoele K."/>
            <person name="Beszteri B."/>
            <person name="Gruber A."/>
            <person name="Heijde M."/>
            <person name="Katinka M."/>
            <person name="Mock T."/>
            <person name="Valentin K."/>
            <person name="Verret F."/>
            <person name="Berges J.A."/>
            <person name="Brownlee C."/>
            <person name="Cadoret J.P."/>
            <person name="Chiovitti A."/>
            <person name="Choi C.J."/>
            <person name="Coesel S."/>
            <person name="De Martino A."/>
            <person name="Detter J.C."/>
            <person name="Durkin C."/>
            <person name="Falciatore A."/>
            <person name="Fournet J."/>
            <person name="Haruta M."/>
            <person name="Huysman M.J."/>
            <person name="Jenkins B.D."/>
            <person name="Jiroutova K."/>
            <person name="Jorgensen R.E."/>
            <person name="Joubert Y."/>
            <person name="Kaplan A."/>
            <person name="Kroger N."/>
            <person name="Kroth P.G."/>
            <person name="La Roche J."/>
            <person name="Lindquist E."/>
            <person name="Lommer M."/>
            <person name="Martin-Jezequel V."/>
            <person name="Lopez P.J."/>
            <person name="Lucas S."/>
            <person name="Mangogna M."/>
            <person name="McGinnis K."/>
            <person name="Medlin L.K."/>
            <person name="Montsant A."/>
            <person name="Oudot-Le Secq M.P."/>
            <person name="Napoli C."/>
            <person name="Obornik M."/>
            <person name="Parker M.S."/>
            <person name="Petit J.L."/>
            <person name="Porcel B.M."/>
            <person name="Poulsen N."/>
            <person name="Robison M."/>
            <person name="Rychlewski L."/>
            <person name="Rynearson T.A."/>
            <person name="Schmutz J."/>
            <person name="Shapiro H."/>
            <person name="Siaut M."/>
            <person name="Stanley M."/>
            <person name="Sussman M.R."/>
            <person name="Taylor A.R."/>
            <person name="Vardi A."/>
            <person name="von Dassow P."/>
            <person name="Vyverman W."/>
            <person name="Willis A."/>
            <person name="Wyrwicz L.S."/>
            <person name="Rokhsar D.S."/>
            <person name="Weissenbach J."/>
            <person name="Armbrust E.V."/>
            <person name="Green B.R."/>
            <person name="Van de Peer Y."/>
            <person name="Grigoriev I.V."/>
        </authorList>
    </citation>
    <scope>NUCLEOTIDE SEQUENCE [LARGE SCALE GENOMIC DNA]</scope>
    <source>
        <strain evidence="9 10">CCAP 1055/1</strain>
    </source>
</reference>
<comment type="similarity">
    <text evidence="6">Belongs to the HSF family.</text>
</comment>
<reference evidence="10" key="2">
    <citation type="submission" date="2008-08" db="EMBL/GenBank/DDBJ databases">
        <authorList>
            <consortium name="Diatom Consortium"/>
            <person name="Grigoriev I."/>
            <person name="Grimwood J."/>
            <person name="Kuo A."/>
            <person name="Otillar R.P."/>
            <person name="Salamov A."/>
            <person name="Detter J.C."/>
            <person name="Lindquist E."/>
            <person name="Shapiro H."/>
            <person name="Lucas S."/>
            <person name="Glavina del Rio T."/>
            <person name="Pitluck S."/>
            <person name="Rokhsar D."/>
            <person name="Bowler C."/>
        </authorList>
    </citation>
    <scope>GENOME REANNOTATION</scope>
    <source>
        <strain evidence="10">CCAP 1055/1</strain>
    </source>
</reference>
<dbReference type="OrthoDB" id="60033at2759"/>
<dbReference type="GeneID" id="7204113"/>
<dbReference type="PANTHER" id="PTHR10015:SF206">
    <property type="entry name" value="HSF-TYPE DNA-BINDING DOMAIN-CONTAINING PROTEIN"/>
    <property type="match status" value="1"/>
</dbReference>
<evidence type="ECO:0000256" key="4">
    <source>
        <dbReference type="ARBA" id="ARBA00023163"/>
    </source>
</evidence>
<dbReference type="InParanoid" id="B5Y5N8"/>
<dbReference type="eggNOG" id="KOG0627">
    <property type="taxonomic scope" value="Eukaryota"/>
</dbReference>
<feature type="domain" description="HSF-type DNA-binding" evidence="8">
    <location>
        <begin position="21"/>
        <end position="127"/>
    </location>
</feature>
<dbReference type="PANTHER" id="PTHR10015">
    <property type="entry name" value="HEAT SHOCK TRANSCRIPTION FACTOR"/>
    <property type="match status" value="1"/>
</dbReference>
<dbReference type="InterPro" id="IPR000232">
    <property type="entry name" value="HSF_DNA-bd"/>
</dbReference>
<dbReference type="AlphaFoldDB" id="B5Y5N8"/>
<proteinExistence type="inferred from homology"/>
<evidence type="ECO:0000313" key="9">
    <source>
        <dbReference type="EMBL" id="ACI65690.1"/>
    </source>
</evidence>
<keyword evidence="3 9" id="KW-0238">DNA-binding</keyword>
<feature type="region of interest" description="Disordered" evidence="7">
    <location>
        <begin position="379"/>
        <end position="400"/>
    </location>
</feature>
<dbReference type="SMART" id="SM00415">
    <property type="entry name" value="HSF"/>
    <property type="match status" value="1"/>
</dbReference>
<evidence type="ECO:0000313" key="10">
    <source>
        <dbReference type="Proteomes" id="UP000000759"/>
    </source>
</evidence>
<feature type="compositionally biased region" description="Low complexity" evidence="7">
    <location>
        <begin position="133"/>
        <end position="147"/>
    </location>
</feature>
<name>B5Y5N8_PHATC</name>
<dbReference type="InterPro" id="IPR036390">
    <property type="entry name" value="WH_DNA-bd_sf"/>
</dbReference>
<dbReference type="GO" id="GO:0043565">
    <property type="term" value="F:sequence-specific DNA binding"/>
    <property type="evidence" value="ECO:0007669"/>
    <property type="project" value="InterPro"/>
</dbReference>
<dbReference type="SUPFAM" id="SSF46785">
    <property type="entry name" value="Winged helix' DNA-binding domain"/>
    <property type="match status" value="1"/>
</dbReference>
<dbReference type="GO" id="GO:0005634">
    <property type="term" value="C:nucleus"/>
    <property type="evidence" value="ECO:0007669"/>
    <property type="project" value="UniProtKB-SubCell"/>
</dbReference>
<dbReference type="Pfam" id="PF00447">
    <property type="entry name" value="HSF_DNA-bind"/>
    <property type="match status" value="1"/>
</dbReference>
<dbReference type="PRINTS" id="PR00056">
    <property type="entry name" value="HSFDOMAIN"/>
</dbReference>
<dbReference type="InterPro" id="IPR036388">
    <property type="entry name" value="WH-like_DNA-bd_sf"/>
</dbReference>
<evidence type="ECO:0000259" key="8">
    <source>
        <dbReference type="SMART" id="SM00415"/>
    </source>
</evidence>
<feature type="region of interest" description="Disordered" evidence="7">
    <location>
        <begin position="431"/>
        <end position="457"/>
    </location>
</feature>
<evidence type="ECO:0000256" key="6">
    <source>
        <dbReference type="RuleBase" id="RU004020"/>
    </source>
</evidence>
<keyword evidence="10" id="KW-1185">Reference proteome</keyword>
<feature type="compositionally biased region" description="Polar residues" evidence="7">
    <location>
        <begin position="431"/>
        <end position="448"/>
    </location>
</feature>
<organism evidence="9 10">
    <name type="scientific">Phaeodactylum tricornutum (strain CCAP 1055/1)</name>
    <dbReference type="NCBI Taxonomy" id="556484"/>
    <lineage>
        <taxon>Eukaryota</taxon>
        <taxon>Sar</taxon>
        <taxon>Stramenopiles</taxon>
        <taxon>Ochrophyta</taxon>
        <taxon>Bacillariophyta</taxon>
        <taxon>Bacillariophyceae</taxon>
        <taxon>Bacillariophycidae</taxon>
        <taxon>Naviculales</taxon>
        <taxon>Phaeodactylaceae</taxon>
        <taxon>Phaeodactylum</taxon>
    </lineage>
</organism>
<dbReference type="RefSeq" id="XP_002186220.1">
    <property type="nucleotide sequence ID" value="XM_002186184.1"/>
</dbReference>
<dbReference type="PaxDb" id="2850-Phatr44200"/>
<feature type="region of interest" description="Disordered" evidence="7">
    <location>
        <begin position="128"/>
        <end position="174"/>
    </location>
</feature>
<evidence type="ECO:0000256" key="3">
    <source>
        <dbReference type="ARBA" id="ARBA00023125"/>
    </source>
</evidence>
<keyword evidence="9" id="KW-0346">Stress response</keyword>
<dbReference type="KEGG" id="pti:PHATR_44200"/>
<evidence type="ECO:0000256" key="2">
    <source>
        <dbReference type="ARBA" id="ARBA00023015"/>
    </source>
</evidence>
<dbReference type="Gene3D" id="1.10.10.10">
    <property type="entry name" value="Winged helix-like DNA-binding domain superfamily/Winged helix DNA-binding domain"/>
    <property type="match status" value="1"/>
</dbReference>
<gene>
    <name evidence="9" type="primary">HSF3</name>
    <name evidence="9" type="ORF">PHATR_44200</name>
</gene>
<keyword evidence="5" id="KW-0539">Nucleus</keyword>
<feature type="compositionally biased region" description="Polar residues" evidence="7">
    <location>
        <begin position="385"/>
        <end position="400"/>
    </location>
</feature>
<dbReference type="Proteomes" id="UP000000759">
    <property type="component" value="Chromosome 3"/>
</dbReference>
<dbReference type="FunFam" id="1.10.10.10:FF:000027">
    <property type="entry name" value="Heat shock transcription factor 1"/>
    <property type="match status" value="1"/>
</dbReference>
<sequence>MQEWTKDTRIFSVSSHTCLPPILDFTETYYMIDQCDDEIACWSEDGTTFVVKDPDRFERTIIPQYFKHSKFSSFVRQLNFYSFRKIKYADTIRIDPKLEAETANYWRFRHENFQKGKPELLTEIKRMNGQKAPTSPSTSSSSSVSTTQGNKVGVTASAKVTPDPDGASKASKSEVQSLQKRIEEMTKNIDQLTAMVQKVSLKQEEEDQVGSKRKKTELLIKTEDFQTAFNGDLMMDVNGESDQLVRPDDMFSNMELDEIITATGNKDLSSSVEAEAAALSITPPSPVKSTVPMIRETSVNTQVSDNEFVDQLFTAFNEDSDDLLQMEPPSFGLDSANRPDAELMKRLSDALMFLPRDIQVMIVERLIAAITSTESLKPLSKENTSKSLQVQSAMTPSTSIPQTLEEEKQDVPMPLAAATLAALLHHYSSQIQAQQQGNKSKKPQNVQKSIPVIPVHA</sequence>
<evidence type="ECO:0000256" key="7">
    <source>
        <dbReference type="SAM" id="MobiDB-lite"/>
    </source>
</evidence>
<keyword evidence="2" id="KW-0805">Transcription regulation</keyword>
<evidence type="ECO:0000256" key="1">
    <source>
        <dbReference type="ARBA" id="ARBA00004123"/>
    </source>
</evidence>